<keyword evidence="2" id="KW-1185">Reference proteome</keyword>
<evidence type="ECO:0000313" key="1">
    <source>
        <dbReference type="EMBL" id="MDM1049510.1"/>
    </source>
</evidence>
<sequence length="227" mass="25897">MKNLKKIYIIALLLVSNIGILSAQQIKGLVFDLESSQRLSDVQIENISNNKSTTSASDGSFTIDGKKNDYLVLRAKGYDRDTAFIYQDGVSRIYLVRDKSIIRIDEVTVTRMTDSRLNTEIEKAKNNSKAVETSQNRGGLRVSPSRLFGKEARIARNSIKILQLEQEQRLVDRTFTDELILSLISMPNDQLALFKDKYRPSYAFIKQARKEDLTAYILDSFAKFKKQ</sequence>
<dbReference type="SUPFAM" id="SSF49464">
    <property type="entry name" value="Carboxypeptidase regulatory domain-like"/>
    <property type="match status" value="1"/>
</dbReference>
<organism evidence="1 2">
    <name type="scientific">Sphingobacterium hotanense</name>
    <dbReference type="NCBI Taxonomy" id="649196"/>
    <lineage>
        <taxon>Bacteria</taxon>
        <taxon>Pseudomonadati</taxon>
        <taxon>Bacteroidota</taxon>
        <taxon>Sphingobacteriia</taxon>
        <taxon>Sphingobacteriales</taxon>
        <taxon>Sphingobacteriaceae</taxon>
        <taxon>Sphingobacterium</taxon>
    </lineage>
</organism>
<evidence type="ECO:0000313" key="2">
    <source>
        <dbReference type="Proteomes" id="UP001170954"/>
    </source>
</evidence>
<dbReference type="RefSeq" id="WP_149526376.1">
    <property type="nucleotide sequence ID" value="NZ_CP030848.1"/>
</dbReference>
<protein>
    <recommendedName>
        <fullName evidence="3">Carboxypeptidase-like regulatory domain-containing protein</fullName>
    </recommendedName>
</protein>
<dbReference type="EMBL" id="JACAGK010000048">
    <property type="protein sequence ID" value="MDM1049510.1"/>
    <property type="molecule type" value="Genomic_DNA"/>
</dbReference>
<reference evidence="1" key="2">
    <citation type="journal article" date="2022" name="Sci. Total Environ.">
        <title>Prevalence, transmission, and molecular epidemiology of tet(X)-positive bacteria among humans, animals, and environmental niches in China: An epidemiological, and genomic-based study.</title>
        <authorList>
            <person name="Dong N."/>
            <person name="Zeng Y."/>
            <person name="Cai C."/>
            <person name="Sun C."/>
            <person name="Lu J."/>
            <person name="Liu C."/>
            <person name="Zhou H."/>
            <person name="Sun Q."/>
            <person name="Shu L."/>
            <person name="Wang H."/>
            <person name="Wang Y."/>
            <person name="Wang S."/>
            <person name="Wu C."/>
            <person name="Chan E.W."/>
            <person name="Chen G."/>
            <person name="Shen Z."/>
            <person name="Chen S."/>
            <person name="Zhang R."/>
        </authorList>
    </citation>
    <scope>NUCLEOTIDE SEQUENCE</scope>
    <source>
        <strain evidence="1">R1692</strain>
    </source>
</reference>
<proteinExistence type="predicted"/>
<reference evidence="1" key="1">
    <citation type="submission" date="2020-06" db="EMBL/GenBank/DDBJ databases">
        <authorList>
            <person name="Dong N."/>
        </authorList>
    </citation>
    <scope>NUCLEOTIDE SEQUENCE</scope>
    <source>
        <strain evidence="1">R1692</strain>
    </source>
</reference>
<comment type="caution">
    <text evidence="1">The sequence shown here is derived from an EMBL/GenBank/DDBJ whole genome shotgun (WGS) entry which is preliminary data.</text>
</comment>
<gene>
    <name evidence="1" type="ORF">HX018_14820</name>
</gene>
<evidence type="ECO:0008006" key="3">
    <source>
        <dbReference type="Google" id="ProtNLM"/>
    </source>
</evidence>
<dbReference type="InterPro" id="IPR008969">
    <property type="entry name" value="CarboxyPept-like_regulatory"/>
</dbReference>
<accession>A0ABT7NQI2</accession>
<name>A0ABT7NQI2_9SPHI</name>
<dbReference type="Proteomes" id="UP001170954">
    <property type="component" value="Unassembled WGS sequence"/>
</dbReference>